<dbReference type="EMBL" id="UFYW01000001">
    <property type="protein sequence ID" value="STD84230.1"/>
    <property type="molecule type" value="Genomic_DNA"/>
</dbReference>
<dbReference type="InterPro" id="IPR022877">
    <property type="entry name" value="UPF0173"/>
</dbReference>
<evidence type="ECO:0000313" key="7">
    <source>
        <dbReference type="EMBL" id="STD84230.1"/>
    </source>
</evidence>
<dbReference type="InterPro" id="IPR001279">
    <property type="entry name" value="Metallo-B-lactamas"/>
</dbReference>
<evidence type="ECO:0000313" key="9">
    <source>
        <dbReference type="Proteomes" id="UP000439965"/>
    </source>
</evidence>
<dbReference type="AlphaFoldDB" id="A0A1L8TVK5"/>
<dbReference type="Pfam" id="PF12706">
    <property type="entry name" value="Lactamase_B_2"/>
    <property type="match status" value="1"/>
</dbReference>
<dbReference type="EMBL" id="JABXJK010000013">
    <property type="protein sequence ID" value="MBA0971750.1"/>
    <property type="molecule type" value="Genomic_DNA"/>
</dbReference>
<sequence>MKITFHGHAVLSIELEDGQKLLFDPFINGNAMTDLDAETVDPDWLLITHGHSDHVGDMVAIAKRTEAPIISVVEVCQYATSKGVTKTHGMNIGGSYTFPFGKVRFVQAQHSSGLEEDGKMIYMGNPAGIILEAEGKTIYHAGDTALFGDMALIGEQFAIDVAFLPIGDNFTMGPKDAAAAAHLLKAKKVVPVHYNTFPLIKQDPAAFIDLLPEGVGTVLAVGESIDC</sequence>
<keyword evidence="8" id="KW-1185">Reference proteome</keyword>
<accession>A0A1L8TVK5</accession>
<dbReference type="OrthoDB" id="9789133at2"/>
<evidence type="ECO:0000259" key="3">
    <source>
        <dbReference type="SMART" id="SM00849"/>
    </source>
</evidence>
<reference evidence="7 8" key="1">
    <citation type="submission" date="2018-06" db="EMBL/GenBank/DDBJ databases">
        <authorList>
            <consortium name="Pathogen Informatics"/>
            <person name="Doyle S."/>
        </authorList>
    </citation>
    <scope>NUCLEOTIDE SEQUENCE [LARGE SCALE GENOMIC DNA]</scope>
    <source>
        <strain evidence="7 8">NCTC12360</strain>
    </source>
</reference>
<dbReference type="HAMAP" id="MF_00457">
    <property type="entry name" value="UPF0173"/>
    <property type="match status" value="1"/>
</dbReference>
<dbReference type="Proteomes" id="UP001183682">
    <property type="component" value="Unassembled WGS sequence"/>
</dbReference>
<protein>
    <recommendedName>
        <fullName evidence="2">UPF0173 metal-dependent hydrolase GTI89_15720</fullName>
    </recommendedName>
</protein>
<comment type="similarity">
    <text evidence="2">Belongs to the UPF0173 family.</text>
</comment>
<reference evidence="5" key="4">
    <citation type="submission" date="2023-03" db="EMBL/GenBank/DDBJ databases">
        <authorList>
            <person name="Shen W."/>
            <person name="Cai J."/>
        </authorList>
    </citation>
    <scope>NUCLEOTIDE SEQUENCE</scope>
    <source>
        <strain evidence="5">K69-2</strain>
    </source>
</reference>
<gene>
    <name evidence="6" type="ORF">GTI89_15720</name>
    <name evidence="4" type="ORF">HWH42_03945</name>
    <name evidence="7" type="ORF">NCTC12360_02757</name>
    <name evidence="5" type="ORF">P7E30_15770</name>
</gene>
<dbReference type="Proteomes" id="UP000439965">
    <property type="component" value="Unassembled WGS sequence"/>
</dbReference>
<reference evidence="6 9" key="2">
    <citation type="submission" date="2019-04" db="EMBL/GenBank/DDBJ databases">
        <title>Step-wise assembly of the neonatal virome modulated by breast feeding.</title>
        <authorList>
            <person name="Liang G."/>
            <person name="Bushman F."/>
        </authorList>
    </citation>
    <scope>NUCLEOTIDE SEQUENCE [LARGE SCALE GENOMIC DNA]</scope>
    <source>
        <strain evidence="6 9">E3404</strain>
    </source>
</reference>
<evidence type="ECO:0000313" key="8">
    <source>
        <dbReference type="Proteomes" id="UP000254807"/>
    </source>
</evidence>
<evidence type="ECO:0000313" key="6">
    <source>
        <dbReference type="EMBL" id="MXS27504.1"/>
    </source>
</evidence>
<dbReference type="Gene3D" id="3.60.15.10">
    <property type="entry name" value="Ribonuclease Z/Hydroxyacylglutathione hydrolase-like"/>
    <property type="match status" value="1"/>
</dbReference>
<organism evidence="7 8">
    <name type="scientific">Enterococcus gallinarum</name>
    <dbReference type="NCBI Taxonomy" id="1353"/>
    <lineage>
        <taxon>Bacteria</taxon>
        <taxon>Bacillati</taxon>
        <taxon>Bacillota</taxon>
        <taxon>Bacilli</taxon>
        <taxon>Lactobacillales</taxon>
        <taxon>Enterococcaceae</taxon>
        <taxon>Enterococcus</taxon>
    </lineage>
</organism>
<evidence type="ECO:0000313" key="5">
    <source>
        <dbReference type="EMBL" id="MDT2691636.1"/>
    </source>
</evidence>
<dbReference type="PANTHER" id="PTHR43546">
    <property type="entry name" value="UPF0173 METAL-DEPENDENT HYDROLASE MJ1163-RELATED"/>
    <property type="match status" value="1"/>
</dbReference>
<evidence type="ECO:0000313" key="10">
    <source>
        <dbReference type="Proteomes" id="UP000571857"/>
    </source>
</evidence>
<dbReference type="InterPro" id="IPR036866">
    <property type="entry name" value="RibonucZ/Hydroxyglut_hydro"/>
</dbReference>
<evidence type="ECO:0000256" key="1">
    <source>
        <dbReference type="ARBA" id="ARBA00022801"/>
    </source>
</evidence>
<feature type="domain" description="Metallo-beta-lactamase" evidence="3">
    <location>
        <begin position="9"/>
        <end position="193"/>
    </location>
</feature>
<dbReference type="PANTHER" id="PTHR43546:SF3">
    <property type="entry name" value="UPF0173 METAL-DEPENDENT HYDROLASE MJ1163"/>
    <property type="match status" value="1"/>
</dbReference>
<dbReference type="EMBL" id="JARPZN010000017">
    <property type="protein sequence ID" value="MDT2691636.1"/>
    <property type="molecule type" value="Genomic_DNA"/>
</dbReference>
<dbReference type="EMBL" id="WVTI01000026">
    <property type="protein sequence ID" value="MXS27504.1"/>
    <property type="molecule type" value="Genomic_DNA"/>
</dbReference>
<dbReference type="GO" id="GO:0016787">
    <property type="term" value="F:hydrolase activity"/>
    <property type="evidence" value="ECO:0007669"/>
    <property type="project" value="UniProtKB-UniRule"/>
</dbReference>
<keyword evidence="1 2" id="KW-0378">Hydrolase</keyword>
<dbReference type="Proteomes" id="UP000254807">
    <property type="component" value="Unassembled WGS sequence"/>
</dbReference>
<dbReference type="Proteomes" id="UP000571857">
    <property type="component" value="Unassembled WGS sequence"/>
</dbReference>
<dbReference type="SUPFAM" id="SSF56281">
    <property type="entry name" value="Metallo-hydrolase/oxidoreductase"/>
    <property type="match status" value="1"/>
</dbReference>
<name>A0A1L8TVK5_ENTGA</name>
<dbReference type="RefSeq" id="WP_003128759.1">
    <property type="nucleotide sequence ID" value="NZ_BTSN01000014.1"/>
</dbReference>
<dbReference type="NCBIfam" id="NF001911">
    <property type="entry name" value="PRK00685.1"/>
    <property type="match status" value="1"/>
</dbReference>
<proteinExistence type="inferred from homology"/>
<evidence type="ECO:0000313" key="4">
    <source>
        <dbReference type="EMBL" id="MBA0971750.1"/>
    </source>
</evidence>
<dbReference type="InterPro" id="IPR050114">
    <property type="entry name" value="UPF0173_UPF0282_UlaG_hydrolase"/>
</dbReference>
<reference evidence="4 10" key="3">
    <citation type="submission" date="2020-06" db="EMBL/GenBank/DDBJ databases">
        <title>Crossreactivity between MHC class I-restricted antigens from cancer cells and an enterococcal bacteriophage.</title>
        <authorList>
            <person name="Fluckiger A."/>
            <person name="Daillere R."/>
            <person name="Sassi M."/>
            <person name="Cattoir V."/>
            <person name="Kroemer G."/>
            <person name="Zitvogel L."/>
        </authorList>
    </citation>
    <scope>NUCLEOTIDE SEQUENCE [LARGE SCALE GENOMIC DNA]</scope>
    <source>
        <strain evidence="4 10">EG4</strain>
    </source>
</reference>
<evidence type="ECO:0000256" key="2">
    <source>
        <dbReference type="HAMAP-Rule" id="MF_00457"/>
    </source>
</evidence>
<dbReference type="SMART" id="SM00849">
    <property type="entry name" value="Lactamase_B"/>
    <property type="match status" value="1"/>
</dbReference>